<sequence length="328" mass="37832">MISNIQIQTTFASQRSIDIIIPVKNGGEELIYNIDKWENQSIPLNWQLYIYLVDDGSTDEISLKIKKIYSNNKKIKVIRNHNSKGRAKARNQGADAGQSEFIAFFDADCCPYSLDTIKTFIHTIEKHDSKIMFGSLKAVNNDFWGKYFQDVADRREKQFIKGDKAAFTTANCVFSREIFYKAGKFDERYTKYGFEDKDLILRLLKLDDDVYFVKNAQVIHNDVLSLKAVCRKMYIAGKYSSTIFQKDHPDSYKKMAFYKADVRNKKKLTKFVIFLLKKAKTPILLLSDKLLDFPLPYSFKAVIVKCCSGLYFSIGSSEPISDQTFINI</sequence>
<dbReference type="Gene3D" id="3.90.550.10">
    <property type="entry name" value="Spore Coat Polysaccharide Biosynthesis Protein SpsA, Chain A"/>
    <property type="match status" value="1"/>
</dbReference>
<gene>
    <name evidence="2" type="ORF">BBP83_11720</name>
</gene>
<dbReference type="RefSeq" id="WP_068889165.1">
    <property type="nucleotide sequence ID" value="NZ_CBCRUU010000007.1"/>
</dbReference>
<keyword evidence="3" id="KW-1185">Reference proteome</keyword>
<dbReference type="EMBL" id="MBDL01000012">
    <property type="protein sequence ID" value="ODA12140.1"/>
    <property type="molecule type" value="Genomic_DNA"/>
</dbReference>
<dbReference type="PANTHER" id="PTHR43685:SF3">
    <property type="entry name" value="SLR2126 PROTEIN"/>
    <property type="match status" value="1"/>
</dbReference>
<proteinExistence type="predicted"/>
<dbReference type="OrthoDB" id="5291101at2"/>
<protein>
    <recommendedName>
        <fullName evidence="1">Glycosyltransferase 2-like domain-containing protein</fullName>
    </recommendedName>
</protein>
<feature type="domain" description="Glycosyltransferase 2-like" evidence="1">
    <location>
        <begin position="19"/>
        <end position="181"/>
    </location>
</feature>
<dbReference type="STRING" id="1891224.BBP83_11720"/>
<dbReference type="PANTHER" id="PTHR43685">
    <property type="entry name" value="GLYCOSYLTRANSFERASE"/>
    <property type="match status" value="1"/>
</dbReference>
<comment type="caution">
    <text evidence="2">The sequence shown here is derived from an EMBL/GenBank/DDBJ whole genome shotgun (WGS) entry which is preliminary data.</text>
</comment>
<dbReference type="InterPro" id="IPR050834">
    <property type="entry name" value="Glycosyltransf_2"/>
</dbReference>
<dbReference type="CDD" id="cd00761">
    <property type="entry name" value="Glyco_tranf_GTA_type"/>
    <property type="match status" value="1"/>
</dbReference>
<name>A0A1C3CTS3_9GAMM</name>
<reference evidence="2 3" key="1">
    <citation type="submission" date="2016-07" db="EMBL/GenBank/DDBJ databases">
        <title>Acinetobacter sp. ANC 4603.</title>
        <authorList>
            <person name="Radolfova-Krizova L."/>
            <person name="Nemec A."/>
        </authorList>
    </citation>
    <scope>NUCLEOTIDE SEQUENCE [LARGE SCALE GENOMIC DNA]</scope>
    <source>
        <strain evidence="2 3">ANC 4603</strain>
    </source>
</reference>
<dbReference type="AlphaFoldDB" id="A0A1C3CTS3"/>
<organism evidence="2 3">
    <name type="scientific">Acinetobacter celticus</name>
    <dbReference type="NCBI Taxonomy" id="1891224"/>
    <lineage>
        <taxon>Bacteria</taxon>
        <taxon>Pseudomonadati</taxon>
        <taxon>Pseudomonadota</taxon>
        <taxon>Gammaproteobacteria</taxon>
        <taxon>Moraxellales</taxon>
        <taxon>Moraxellaceae</taxon>
        <taxon>Acinetobacter</taxon>
    </lineage>
</organism>
<dbReference type="Pfam" id="PF00535">
    <property type="entry name" value="Glycos_transf_2"/>
    <property type="match status" value="1"/>
</dbReference>
<dbReference type="Proteomes" id="UP000186553">
    <property type="component" value="Unassembled WGS sequence"/>
</dbReference>
<evidence type="ECO:0000313" key="2">
    <source>
        <dbReference type="EMBL" id="ODA12140.1"/>
    </source>
</evidence>
<evidence type="ECO:0000259" key="1">
    <source>
        <dbReference type="Pfam" id="PF00535"/>
    </source>
</evidence>
<dbReference type="SUPFAM" id="SSF53448">
    <property type="entry name" value="Nucleotide-diphospho-sugar transferases"/>
    <property type="match status" value="1"/>
</dbReference>
<accession>A0A1C3CTS3</accession>
<dbReference type="InterPro" id="IPR001173">
    <property type="entry name" value="Glyco_trans_2-like"/>
</dbReference>
<dbReference type="InterPro" id="IPR029044">
    <property type="entry name" value="Nucleotide-diphossugar_trans"/>
</dbReference>
<evidence type="ECO:0000313" key="3">
    <source>
        <dbReference type="Proteomes" id="UP000186553"/>
    </source>
</evidence>